<gene>
    <name evidence="1" type="ORF">MRB53_027942</name>
</gene>
<comment type="caution">
    <text evidence="1">The sequence shown here is derived from an EMBL/GenBank/DDBJ whole genome shotgun (WGS) entry which is preliminary data.</text>
</comment>
<reference evidence="1 2" key="1">
    <citation type="journal article" date="2022" name="Hortic Res">
        <title>A haplotype resolved chromosomal level avocado genome allows analysis of novel avocado genes.</title>
        <authorList>
            <person name="Nath O."/>
            <person name="Fletcher S.J."/>
            <person name="Hayward A."/>
            <person name="Shaw L.M."/>
            <person name="Masouleh A.K."/>
            <person name="Furtado A."/>
            <person name="Henry R.J."/>
            <person name="Mitter N."/>
        </authorList>
    </citation>
    <scope>NUCLEOTIDE SEQUENCE [LARGE SCALE GENOMIC DNA]</scope>
    <source>
        <strain evidence="2">cv. Hass</strain>
    </source>
</reference>
<name>A0ACC2KEB2_PERAE</name>
<proteinExistence type="predicted"/>
<dbReference type="Proteomes" id="UP001234297">
    <property type="component" value="Chromosome 9"/>
</dbReference>
<accession>A0ACC2KEB2</accession>
<protein>
    <submittedName>
        <fullName evidence="1">Uncharacterized protein</fullName>
    </submittedName>
</protein>
<evidence type="ECO:0000313" key="2">
    <source>
        <dbReference type="Proteomes" id="UP001234297"/>
    </source>
</evidence>
<keyword evidence="2" id="KW-1185">Reference proteome</keyword>
<organism evidence="1 2">
    <name type="scientific">Persea americana</name>
    <name type="common">Avocado</name>
    <dbReference type="NCBI Taxonomy" id="3435"/>
    <lineage>
        <taxon>Eukaryota</taxon>
        <taxon>Viridiplantae</taxon>
        <taxon>Streptophyta</taxon>
        <taxon>Embryophyta</taxon>
        <taxon>Tracheophyta</taxon>
        <taxon>Spermatophyta</taxon>
        <taxon>Magnoliopsida</taxon>
        <taxon>Magnoliidae</taxon>
        <taxon>Laurales</taxon>
        <taxon>Lauraceae</taxon>
        <taxon>Persea</taxon>
    </lineage>
</organism>
<dbReference type="EMBL" id="CM056817">
    <property type="protein sequence ID" value="KAJ8619413.1"/>
    <property type="molecule type" value="Genomic_DNA"/>
</dbReference>
<sequence length="203" mass="23051">MERQRSFSLKPTRLLVFSFAISSSLLFCFFFSFWLFTDPPSNFRETHLQFNLSSLSVYLTTKKAQTFTSFSGNFTVNKWGNAILAHTHLRTSTNSSSGRSVVSDVEMVVRLKNESEAFVERKRVSEAKVTSLAGSPVRKSSNSSEKIKLSVVKRKIKRNKSSQCDVFNGRWVYDESYPLPIVPAPLLMKVLTAKLMGDWIEIS</sequence>
<evidence type="ECO:0000313" key="1">
    <source>
        <dbReference type="EMBL" id="KAJ8619413.1"/>
    </source>
</evidence>